<keyword evidence="8" id="KW-1185">Reference proteome</keyword>
<dbReference type="InterPro" id="IPR007346">
    <property type="entry name" value="Endonuclease-I"/>
</dbReference>
<evidence type="ECO:0000256" key="1">
    <source>
        <dbReference type="ARBA" id="ARBA00006429"/>
    </source>
</evidence>
<evidence type="ECO:0000256" key="5">
    <source>
        <dbReference type="SAM" id="SignalP"/>
    </source>
</evidence>
<dbReference type="RefSeq" id="WP_113965954.1">
    <property type="nucleotide sequence ID" value="NZ_JAWVXR010000002.1"/>
</dbReference>
<dbReference type="EMBL" id="QPIG01000002">
    <property type="protein sequence ID" value="RCU57693.1"/>
    <property type="molecule type" value="Genomic_DNA"/>
</dbReference>
<dbReference type="Proteomes" id="UP000252249">
    <property type="component" value="Unassembled WGS sequence"/>
</dbReference>
<dbReference type="PANTHER" id="PTHR33607">
    <property type="entry name" value="ENDONUCLEASE-1"/>
    <property type="match status" value="1"/>
</dbReference>
<feature type="chain" id="PRO_5016803248" evidence="5">
    <location>
        <begin position="20"/>
        <end position="353"/>
    </location>
</feature>
<proteinExistence type="inferred from homology"/>
<accession>A0A368P5H0</accession>
<reference evidence="7 8" key="1">
    <citation type="submission" date="2018-07" db="EMBL/GenBank/DDBJ databases">
        <title>Oceanihabitans testaceum sp. nov., isolated from marine sediment.</title>
        <authorList>
            <person name="Li C.-M."/>
        </authorList>
    </citation>
    <scope>NUCLEOTIDE SEQUENCE [LARGE SCALE GENOMIC DNA]</scope>
    <source>
        <strain evidence="7 8">S9-10</strain>
    </source>
</reference>
<organism evidence="7 8">
    <name type="scientific">Oceanihabitans sediminis</name>
    <dbReference type="NCBI Taxonomy" id="1812012"/>
    <lineage>
        <taxon>Bacteria</taxon>
        <taxon>Pseudomonadati</taxon>
        <taxon>Bacteroidota</taxon>
        <taxon>Flavobacteriia</taxon>
        <taxon>Flavobacteriales</taxon>
        <taxon>Flavobacteriaceae</taxon>
        <taxon>Oceanihabitans</taxon>
    </lineage>
</organism>
<comment type="similarity">
    <text evidence="1">Belongs to the EndA/NucM nuclease family.</text>
</comment>
<dbReference type="SUPFAM" id="SSF54060">
    <property type="entry name" value="His-Me finger endonucleases"/>
    <property type="match status" value="1"/>
</dbReference>
<feature type="domain" description="Secretion system C-terminal sorting" evidence="6">
    <location>
        <begin position="285"/>
        <end position="347"/>
    </location>
</feature>
<keyword evidence="2" id="KW-0540">Nuclease</keyword>
<comment type="caution">
    <text evidence="7">The sequence shown here is derived from an EMBL/GenBank/DDBJ whole genome shotgun (WGS) entry which is preliminary data.</text>
</comment>
<protein>
    <submittedName>
        <fullName evidence="7">T9SS C-terminal target domain-containing protein</fullName>
    </submittedName>
</protein>
<dbReference type="InterPro" id="IPR026444">
    <property type="entry name" value="Secre_tail"/>
</dbReference>
<evidence type="ECO:0000313" key="8">
    <source>
        <dbReference type="Proteomes" id="UP000252249"/>
    </source>
</evidence>
<dbReference type="Pfam" id="PF18962">
    <property type="entry name" value="Por_Secre_tail"/>
    <property type="match status" value="1"/>
</dbReference>
<evidence type="ECO:0000256" key="3">
    <source>
        <dbReference type="ARBA" id="ARBA00022729"/>
    </source>
</evidence>
<gene>
    <name evidence="7" type="ORF">DU428_07845</name>
</gene>
<dbReference type="GO" id="GO:0016787">
    <property type="term" value="F:hydrolase activity"/>
    <property type="evidence" value="ECO:0007669"/>
    <property type="project" value="UniProtKB-KW"/>
</dbReference>
<dbReference type="PANTHER" id="PTHR33607:SF2">
    <property type="entry name" value="ENDONUCLEASE-1"/>
    <property type="match status" value="1"/>
</dbReference>
<name>A0A368P5H0_9FLAO</name>
<dbReference type="OrthoDB" id="9805017at2"/>
<dbReference type="AlphaFoldDB" id="A0A368P5H0"/>
<keyword evidence="3 5" id="KW-0732">Signal</keyword>
<keyword evidence="4" id="KW-0378">Hydrolase</keyword>
<dbReference type="InterPro" id="IPR044925">
    <property type="entry name" value="His-Me_finger_sf"/>
</dbReference>
<evidence type="ECO:0000313" key="7">
    <source>
        <dbReference type="EMBL" id="RCU57693.1"/>
    </source>
</evidence>
<evidence type="ECO:0000259" key="6">
    <source>
        <dbReference type="Pfam" id="PF18962"/>
    </source>
</evidence>
<feature type="signal peptide" evidence="5">
    <location>
        <begin position="1"/>
        <end position="19"/>
    </location>
</feature>
<dbReference type="GO" id="GO:0004518">
    <property type="term" value="F:nuclease activity"/>
    <property type="evidence" value="ECO:0007669"/>
    <property type="project" value="UniProtKB-KW"/>
</dbReference>
<dbReference type="Pfam" id="PF04231">
    <property type="entry name" value="Endonuclease_1"/>
    <property type="match status" value="1"/>
</dbReference>
<dbReference type="NCBIfam" id="TIGR04183">
    <property type="entry name" value="Por_Secre_tail"/>
    <property type="match status" value="1"/>
</dbReference>
<sequence>MKNTLLNFLLFIFSLSLYAQVPAYYSEIDFSQDSDNLKQQLSILITNTHTTLLPYTSSYTDTWDVLKQSDIEIINSDNIYLVYGYNDRDTDVSNDKLRDKSLSCHSNSCYGLWNREHVFPKSLANPRLDTSYPSAGTDAHNLRPADSQMNSSRSNRVFALGSENSNITPQGHFFPGEEWKGDIARIIMYMYLRYPPQCKPNDVAYSTNNYHTDMPDIFLEWNVEDPVSEFETHRNKTIASYQGNRNPFIDNPYLATLIWGGTAAIDSWETLSVEEKVNNKEKISVYPNPTSSTLNLKNNSNSDIETKIYTIDCKLIETKRSNNKIDVSKLESGLYFLNIKQDNQTQTIPFIKN</sequence>
<evidence type="ECO:0000256" key="2">
    <source>
        <dbReference type="ARBA" id="ARBA00022722"/>
    </source>
</evidence>
<evidence type="ECO:0000256" key="4">
    <source>
        <dbReference type="ARBA" id="ARBA00022801"/>
    </source>
</evidence>